<name>A0A926RYP9_9BACI</name>
<reference evidence="2" key="1">
    <citation type="submission" date="2020-09" db="EMBL/GenBank/DDBJ databases">
        <title>A novel bacterium of genus Bacillus, isolated from South China Sea.</title>
        <authorList>
            <person name="Huang H."/>
            <person name="Mo K."/>
            <person name="Hu Y."/>
        </authorList>
    </citation>
    <scope>NUCLEOTIDE SEQUENCE</scope>
    <source>
        <strain evidence="2">IB182487</strain>
    </source>
</reference>
<accession>A0A926RYP9</accession>
<dbReference type="PANTHER" id="PTHR42928">
    <property type="entry name" value="TRICARBOXYLATE-BINDING PROTEIN"/>
    <property type="match status" value="1"/>
</dbReference>
<evidence type="ECO:0000256" key="1">
    <source>
        <dbReference type="ARBA" id="ARBA00006987"/>
    </source>
</evidence>
<dbReference type="InterPro" id="IPR042100">
    <property type="entry name" value="Bug_dom1"/>
</dbReference>
<dbReference type="SUPFAM" id="SSF53850">
    <property type="entry name" value="Periplasmic binding protein-like II"/>
    <property type="match status" value="1"/>
</dbReference>
<dbReference type="AlphaFoldDB" id="A0A926RYP9"/>
<gene>
    <name evidence="2" type="ORF">IC621_17340</name>
</gene>
<proteinExistence type="inferred from homology"/>
<sequence length="310" mass="33447">MSSNNQNGKNSSKDYSLPNGDITDIVPVAAGGGTDLTHRAIAEAAQEYLDKNINVVNVTGAGGSVGFSQTATKKANGLTIHSYTSEIFTLPIFQKASFSPDDFKPFILMNEDPAAIVVPANSEFETIEDFIKAAKDKPGKISIGNSGFGNIWHLSAAAFANKAEVELKHVPFDGAAPTLQAALGGHIDAFVASPPEVSSQVETGTLRILAVMAEERSEKFSDVPTLKEKGIDLSIGTWRGLGVPADTPDEAVQILHDAFAKAVKEEDFQSFMKERGLTIRYMNTEEFTQFVEGQRPFFEELAKEVSKTKE</sequence>
<dbReference type="EMBL" id="JACXAI010000024">
    <property type="protein sequence ID" value="MBD1381995.1"/>
    <property type="molecule type" value="Genomic_DNA"/>
</dbReference>
<keyword evidence="3" id="KW-1185">Reference proteome</keyword>
<comment type="caution">
    <text evidence="2">The sequence shown here is derived from an EMBL/GenBank/DDBJ whole genome shotgun (WGS) entry which is preliminary data.</text>
</comment>
<dbReference type="InterPro" id="IPR005064">
    <property type="entry name" value="BUG"/>
</dbReference>
<dbReference type="PIRSF" id="PIRSF017082">
    <property type="entry name" value="YflP"/>
    <property type="match status" value="1"/>
</dbReference>
<evidence type="ECO:0000313" key="3">
    <source>
        <dbReference type="Proteomes" id="UP000626844"/>
    </source>
</evidence>
<dbReference type="Proteomes" id="UP000626844">
    <property type="component" value="Unassembled WGS sequence"/>
</dbReference>
<organism evidence="2 3">
    <name type="scientific">Metabacillus arenae</name>
    <dbReference type="NCBI Taxonomy" id="2771434"/>
    <lineage>
        <taxon>Bacteria</taxon>
        <taxon>Bacillati</taxon>
        <taxon>Bacillota</taxon>
        <taxon>Bacilli</taxon>
        <taxon>Bacillales</taxon>
        <taxon>Bacillaceae</taxon>
        <taxon>Metabacillus</taxon>
    </lineage>
</organism>
<protein>
    <submittedName>
        <fullName evidence="2">Tripartite tricarboxylate transporter substrate binding protein</fullName>
    </submittedName>
</protein>
<dbReference type="Gene3D" id="3.40.190.150">
    <property type="entry name" value="Bordetella uptake gene, domain 1"/>
    <property type="match status" value="1"/>
</dbReference>
<evidence type="ECO:0000313" key="2">
    <source>
        <dbReference type="EMBL" id="MBD1381995.1"/>
    </source>
</evidence>
<dbReference type="CDD" id="cd07012">
    <property type="entry name" value="PBP2_Bug_TTT"/>
    <property type="match status" value="1"/>
</dbReference>
<comment type="similarity">
    <text evidence="1">Belongs to the UPF0065 (bug) family.</text>
</comment>
<dbReference type="Pfam" id="PF03401">
    <property type="entry name" value="TctC"/>
    <property type="match status" value="1"/>
</dbReference>
<dbReference type="PANTHER" id="PTHR42928:SF5">
    <property type="entry name" value="BLR1237 PROTEIN"/>
    <property type="match status" value="1"/>
</dbReference>
<dbReference type="Gene3D" id="3.40.190.10">
    <property type="entry name" value="Periplasmic binding protein-like II"/>
    <property type="match status" value="1"/>
</dbReference>